<evidence type="ECO:0000313" key="2">
    <source>
        <dbReference type="Proteomes" id="UP000027982"/>
    </source>
</evidence>
<protein>
    <submittedName>
        <fullName evidence="1">Uncharacterized protein</fullName>
    </submittedName>
</protein>
<keyword evidence="2" id="KW-1185">Reference proteome</keyword>
<dbReference type="RefSeq" id="WP_025226635.1">
    <property type="nucleotide sequence ID" value="NZ_CP007139.1"/>
</dbReference>
<organism evidence="1 2">
    <name type="scientific">Fimbriimonas ginsengisoli Gsoil 348</name>
    <dbReference type="NCBI Taxonomy" id="661478"/>
    <lineage>
        <taxon>Bacteria</taxon>
        <taxon>Bacillati</taxon>
        <taxon>Armatimonadota</taxon>
        <taxon>Fimbriimonadia</taxon>
        <taxon>Fimbriimonadales</taxon>
        <taxon>Fimbriimonadaceae</taxon>
        <taxon>Fimbriimonas</taxon>
    </lineage>
</organism>
<dbReference type="OrthoDB" id="270332at2"/>
<dbReference type="KEGG" id="fgi:OP10G_1381"/>
<name>A0A068NSZ8_FIMGI</name>
<dbReference type="AlphaFoldDB" id="A0A068NSZ8"/>
<dbReference type="STRING" id="661478.OP10G_1381"/>
<evidence type="ECO:0000313" key="1">
    <source>
        <dbReference type="EMBL" id="AIE84749.1"/>
    </source>
</evidence>
<reference evidence="1 2" key="1">
    <citation type="journal article" date="2014" name="PLoS ONE">
        <title>The first complete genome sequence of the class fimbriimonadia in the phylum armatimonadetes.</title>
        <authorList>
            <person name="Hu Z.Y."/>
            <person name="Wang Y.Z."/>
            <person name="Im W.T."/>
            <person name="Wang S.Y."/>
            <person name="Zhao G.P."/>
            <person name="Zheng H.J."/>
            <person name="Quan Z.X."/>
        </authorList>
    </citation>
    <scope>NUCLEOTIDE SEQUENCE [LARGE SCALE GENOMIC DNA]</scope>
    <source>
        <strain evidence="1">Gsoil 348</strain>
    </source>
</reference>
<sequence length="251" mass="28222">MARRSSSLGPFPKTHRWGEIVQQVLDRPDAELSDRILGNVRKRLAGLTTEESATDVVSFFAALPIVTRSADPPDALQTSFGIRYRGSLRETLVAVTAADGALRRASLSAFDSFTSGPRFRQARIGGDEWTVWRELDGSAFCELGRTFYAHLCEELLTYYLQAALPSAEIPRETLKRHAWELSRITQAFSARWFNACALDATPPRSNIRWYHGHCVGKLDMELERELSTHVEPLPNPFRRKKVEPPSLGLPL</sequence>
<dbReference type="HOGENOM" id="CLU_1105847_0_0_0"/>
<dbReference type="EMBL" id="CP007139">
    <property type="protein sequence ID" value="AIE84749.1"/>
    <property type="molecule type" value="Genomic_DNA"/>
</dbReference>
<dbReference type="Proteomes" id="UP000027982">
    <property type="component" value="Chromosome"/>
</dbReference>
<gene>
    <name evidence="1" type="ORF">OP10G_1381</name>
</gene>
<accession>A0A068NSZ8</accession>
<proteinExistence type="predicted"/>